<comment type="subunit">
    <text evidence="3">Component of the 19S proteasome regulatory particle complex. The 26S proteasome consists of a 20S core particle (CP) and two 19S regulatory subunits (RP). The regulatory particle is made of a lid composed of 9 subunits including PSMD13, a base containing 6 ATPases and few additional components.</text>
</comment>
<dbReference type="GeneTree" id="ENSGT00390000001802"/>
<dbReference type="Proteomes" id="UP000007875">
    <property type="component" value="Unassembled WGS sequence"/>
</dbReference>
<dbReference type="InterPro" id="IPR000717">
    <property type="entry name" value="PCI_dom"/>
</dbReference>
<dbReference type="Ensembl" id="ENSCSAVT00000003994.1">
    <property type="protein sequence ID" value="ENSCSAVP00000003935.1"/>
    <property type="gene ID" value="ENSCSAVG00000002330.1"/>
</dbReference>
<dbReference type="InterPro" id="IPR035298">
    <property type="entry name" value="PSMD13"/>
</dbReference>
<reference evidence="9" key="2">
    <citation type="submission" date="2025-08" db="UniProtKB">
        <authorList>
            <consortium name="Ensembl"/>
        </authorList>
    </citation>
    <scope>IDENTIFICATION</scope>
</reference>
<evidence type="ECO:0000313" key="9">
    <source>
        <dbReference type="Ensembl" id="ENSCSAVP00000003935.1"/>
    </source>
</evidence>
<dbReference type="SUPFAM" id="SSF46785">
    <property type="entry name" value="Winged helix' DNA-binding domain"/>
    <property type="match status" value="1"/>
</dbReference>
<dbReference type="InterPro" id="IPR040798">
    <property type="entry name" value="Rpn9_C"/>
</dbReference>
<keyword evidence="10" id="KW-1185">Reference proteome</keyword>
<comment type="function">
    <text evidence="1">Component of the 26S proteasome, a multiprotein complex involved in the ATP-dependent degradation of ubiquitinated proteins. This complex plays a key role in the maintenance of protein homeostasis by removing misfolded or damaged proteins, which could impair cellular functions, and by removing proteins whose functions are no longer required. Therefore, the proteasome participates in numerous cellular processes, including cell cycle progression, apoptosis, or DNA damage repair.</text>
</comment>
<protein>
    <recommendedName>
        <fullName evidence="4">26S proteasome non-ATPase regulatory subunit 13</fullName>
    </recommendedName>
    <alternativeName>
        <fullName evidence="5">26S proteasome regulatory subunit RPN9</fullName>
    </alternativeName>
    <alternativeName>
        <fullName evidence="7">26S proteasome regulatory subunit S11</fullName>
    </alternativeName>
    <alternativeName>
        <fullName evidence="6">26S proteasome regulatory subunit p40.5</fullName>
    </alternativeName>
</protein>
<dbReference type="HOGENOM" id="CLU_042989_2_0_1"/>
<dbReference type="GO" id="GO:0005634">
    <property type="term" value="C:nucleus"/>
    <property type="evidence" value="ECO:0007669"/>
    <property type="project" value="TreeGrafter"/>
</dbReference>
<dbReference type="Pfam" id="PF01399">
    <property type="entry name" value="PCI"/>
    <property type="match status" value="1"/>
</dbReference>
<dbReference type="OMA" id="YCRPAED"/>
<dbReference type="PANTHER" id="PTHR10539">
    <property type="entry name" value="26S PROTEASOME NON-ATPASE REGULATORY SUBUNIT 13"/>
    <property type="match status" value="1"/>
</dbReference>
<evidence type="ECO:0000256" key="7">
    <source>
        <dbReference type="ARBA" id="ARBA00032323"/>
    </source>
</evidence>
<evidence type="ECO:0000256" key="1">
    <source>
        <dbReference type="ARBA" id="ARBA00002362"/>
    </source>
</evidence>
<dbReference type="InterPro" id="IPR036390">
    <property type="entry name" value="WH_DNA-bd_sf"/>
</dbReference>
<sequence length="104" mass="11687">MLLCLMEMTFARPSNNRHLKFADIASNTGIPLEEVEILTMKAMSLGLVRGSIDQVLEEVHMHWVQPRVLNKQQVVKMKDKLATWCDEVTSMGSLVSSSAQDILT</sequence>
<dbReference type="GO" id="GO:0005829">
    <property type="term" value="C:cytosol"/>
    <property type="evidence" value="ECO:0007669"/>
    <property type="project" value="TreeGrafter"/>
</dbReference>
<feature type="domain" description="PCI" evidence="8">
    <location>
        <begin position="1"/>
        <end position="66"/>
    </location>
</feature>
<evidence type="ECO:0000313" key="10">
    <source>
        <dbReference type="Proteomes" id="UP000007875"/>
    </source>
</evidence>
<comment type="similarity">
    <text evidence="2">Belongs to the proteasome subunit S11 family.</text>
</comment>
<evidence type="ECO:0000256" key="2">
    <source>
        <dbReference type="ARBA" id="ARBA00006207"/>
    </source>
</evidence>
<evidence type="ECO:0000256" key="4">
    <source>
        <dbReference type="ARBA" id="ARBA00015732"/>
    </source>
</evidence>
<dbReference type="eggNOG" id="KOG2908">
    <property type="taxonomic scope" value="Eukaryota"/>
</dbReference>
<evidence type="ECO:0000256" key="3">
    <source>
        <dbReference type="ARBA" id="ARBA00011441"/>
    </source>
</evidence>
<dbReference type="GO" id="GO:0006511">
    <property type="term" value="P:ubiquitin-dependent protein catabolic process"/>
    <property type="evidence" value="ECO:0007669"/>
    <property type="project" value="TreeGrafter"/>
</dbReference>
<dbReference type="PROSITE" id="PS50250">
    <property type="entry name" value="PCI"/>
    <property type="match status" value="1"/>
</dbReference>
<proteinExistence type="inferred from homology"/>
<evidence type="ECO:0000256" key="5">
    <source>
        <dbReference type="ARBA" id="ARBA00029749"/>
    </source>
</evidence>
<reference evidence="9" key="3">
    <citation type="submission" date="2025-09" db="UniProtKB">
        <authorList>
            <consortium name="Ensembl"/>
        </authorList>
    </citation>
    <scope>IDENTIFICATION</scope>
</reference>
<evidence type="ECO:0000256" key="6">
    <source>
        <dbReference type="ARBA" id="ARBA00031303"/>
    </source>
</evidence>
<name>H2YF37_CIOSA</name>
<dbReference type="GO" id="GO:0005198">
    <property type="term" value="F:structural molecule activity"/>
    <property type="evidence" value="ECO:0007669"/>
    <property type="project" value="TreeGrafter"/>
</dbReference>
<reference evidence="10" key="1">
    <citation type="submission" date="2003-08" db="EMBL/GenBank/DDBJ databases">
        <authorList>
            <person name="Birren B."/>
            <person name="Nusbaum C."/>
            <person name="Abebe A."/>
            <person name="Abouelleil A."/>
            <person name="Adekoya E."/>
            <person name="Ait-zahra M."/>
            <person name="Allen N."/>
            <person name="Allen T."/>
            <person name="An P."/>
            <person name="Anderson M."/>
            <person name="Anderson S."/>
            <person name="Arachchi H."/>
            <person name="Armbruster J."/>
            <person name="Bachantsang P."/>
            <person name="Baldwin J."/>
            <person name="Barry A."/>
            <person name="Bayul T."/>
            <person name="Blitshsteyn B."/>
            <person name="Bloom T."/>
            <person name="Blye J."/>
            <person name="Boguslavskiy L."/>
            <person name="Borowsky M."/>
            <person name="Boukhgalter B."/>
            <person name="Brunache A."/>
            <person name="Butler J."/>
            <person name="Calixte N."/>
            <person name="Calvo S."/>
            <person name="Camarata J."/>
            <person name="Campo K."/>
            <person name="Chang J."/>
            <person name="Cheshatsang Y."/>
            <person name="Citroen M."/>
            <person name="Collymore A."/>
            <person name="Considine T."/>
            <person name="Cook A."/>
            <person name="Cooke P."/>
            <person name="Corum B."/>
            <person name="Cuomo C."/>
            <person name="David R."/>
            <person name="Dawoe T."/>
            <person name="Degray S."/>
            <person name="Dodge S."/>
            <person name="Dooley K."/>
            <person name="Dorje P."/>
            <person name="Dorjee K."/>
            <person name="Dorris L."/>
            <person name="Duffey N."/>
            <person name="Dupes A."/>
            <person name="Elkins T."/>
            <person name="Engels R."/>
            <person name="Erickson J."/>
            <person name="Farina A."/>
            <person name="Faro S."/>
            <person name="Ferreira P."/>
            <person name="Fischer H."/>
            <person name="Fitzgerald M."/>
            <person name="Foley K."/>
            <person name="Gage D."/>
            <person name="Galagan J."/>
            <person name="Gearin G."/>
            <person name="Gnerre S."/>
            <person name="Gnirke A."/>
            <person name="Goyette A."/>
            <person name="Graham J."/>
            <person name="Grandbois E."/>
            <person name="Gyaltsen K."/>
            <person name="Hafez N."/>
            <person name="Hagopian D."/>
            <person name="Hagos B."/>
            <person name="Hall J."/>
            <person name="Hatcher B."/>
            <person name="Heller A."/>
            <person name="Higgins H."/>
            <person name="Honan T."/>
            <person name="Horn A."/>
            <person name="Houde N."/>
            <person name="Hughes L."/>
            <person name="Hulme W."/>
            <person name="Husby E."/>
            <person name="Iliev I."/>
            <person name="Jaffe D."/>
            <person name="Jones C."/>
            <person name="Kamal M."/>
            <person name="Kamat A."/>
            <person name="Kamvysselis M."/>
            <person name="Karlsson E."/>
            <person name="Kells C."/>
            <person name="Kieu A."/>
            <person name="Kisner P."/>
            <person name="Kodira C."/>
            <person name="Kulbokas E."/>
            <person name="Labutti K."/>
            <person name="Lama D."/>
            <person name="Landers T."/>
            <person name="Leger J."/>
            <person name="Levine S."/>
            <person name="Lewis D."/>
            <person name="Lewis T."/>
            <person name="Lindblad-toh K."/>
            <person name="Liu X."/>
            <person name="Lokyitsang T."/>
            <person name="Lokyitsang Y."/>
            <person name="Lucien O."/>
            <person name="Lui A."/>
            <person name="Ma L.J."/>
            <person name="Mabbitt R."/>
            <person name="Macdonald J."/>
            <person name="Maclean C."/>
            <person name="Major J."/>
            <person name="Manning J."/>
            <person name="Marabella R."/>
            <person name="Maru K."/>
            <person name="Matthews C."/>
            <person name="Mauceli E."/>
            <person name="Mccarthy M."/>
            <person name="Mcdonough S."/>
            <person name="Mcghee T."/>
            <person name="Meldrim J."/>
            <person name="Meneus L."/>
            <person name="Mesirov J."/>
            <person name="Mihalev A."/>
            <person name="Mihova T."/>
            <person name="Mikkelsen T."/>
            <person name="Mlenga V."/>
            <person name="Moru K."/>
            <person name="Mozes J."/>
            <person name="Mulrain L."/>
            <person name="Munson G."/>
            <person name="Naylor J."/>
            <person name="Newes C."/>
            <person name="Nguyen C."/>
            <person name="Nguyen N."/>
            <person name="Nguyen T."/>
            <person name="Nicol R."/>
            <person name="Nielsen C."/>
            <person name="Nizzari M."/>
            <person name="Norbu C."/>
            <person name="Norbu N."/>
            <person name="O'donnell P."/>
            <person name="Okoawo O."/>
            <person name="O'leary S."/>
            <person name="Omotosho B."/>
            <person name="O'neill K."/>
            <person name="Osman S."/>
            <person name="Parker S."/>
            <person name="Perrin D."/>
            <person name="Phunkhang P."/>
            <person name="Piqani B."/>
            <person name="Purcell S."/>
            <person name="Rachupka T."/>
            <person name="Ramasamy U."/>
            <person name="Rameau R."/>
            <person name="Ray V."/>
            <person name="Raymond C."/>
            <person name="Retta R."/>
            <person name="Richardson S."/>
            <person name="Rise C."/>
            <person name="Rodriguez J."/>
            <person name="Rogers J."/>
            <person name="Rogov P."/>
            <person name="Rutman M."/>
            <person name="Schupbach R."/>
            <person name="Seaman C."/>
            <person name="Settipalli S."/>
            <person name="Sharpe T."/>
            <person name="Sheridan J."/>
            <person name="Sherpa N."/>
            <person name="Shi J."/>
            <person name="Smirnov S."/>
            <person name="Smith C."/>
            <person name="Sougnez C."/>
            <person name="Spencer B."/>
            <person name="Stalker J."/>
            <person name="Stange-thomann N."/>
            <person name="Stavropoulos S."/>
            <person name="Stetson K."/>
            <person name="Stone C."/>
            <person name="Stone S."/>
            <person name="Stubbs M."/>
            <person name="Talamas J."/>
            <person name="Tchuinga P."/>
            <person name="Tenzing P."/>
            <person name="Tesfaye S."/>
            <person name="Theodore J."/>
            <person name="Thoulutsang Y."/>
            <person name="Topham K."/>
            <person name="Towey S."/>
            <person name="Tsamla T."/>
            <person name="Tsomo N."/>
            <person name="Vallee D."/>
            <person name="Vassiliev H."/>
            <person name="Venkataraman V."/>
            <person name="Vinson J."/>
            <person name="Vo A."/>
            <person name="Wade C."/>
            <person name="Wang S."/>
            <person name="Wangchuk T."/>
            <person name="Wangdi T."/>
            <person name="Whittaker C."/>
            <person name="Wilkinson J."/>
            <person name="Wu Y."/>
            <person name="Wyman D."/>
            <person name="Yadav S."/>
            <person name="Yang S."/>
            <person name="Yang X."/>
            <person name="Yeager S."/>
            <person name="Yee E."/>
            <person name="Young G."/>
            <person name="Zainoun J."/>
            <person name="Zembeck L."/>
            <person name="Zimmer A."/>
            <person name="Zody M."/>
            <person name="Lander E."/>
        </authorList>
    </citation>
    <scope>NUCLEOTIDE SEQUENCE [LARGE SCALE GENOMIC DNA]</scope>
</reference>
<evidence type="ECO:0000259" key="8">
    <source>
        <dbReference type="PROSITE" id="PS50250"/>
    </source>
</evidence>
<accession>H2YF37</accession>
<dbReference type="Pfam" id="PF18261">
    <property type="entry name" value="Rpn9_C"/>
    <property type="match status" value="1"/>
</dbReference>
<dbReference type="STRING" id="51511.ENSCSAVP00000003935"/>
<dbReference type="PANTHER" id="PTHR10539:SF0">
    <property type="entry name" value="26S PROTEASOME NON-ATPASE REGULATORY SUBUNIT 13"/>
    <property type="match status" value="1"/>
</dbReference>
<dbReference type="SMART" id="SM00088">
    <property type="entry name" value="PINT"/>
    <property type="match status" value="1"/>
</dbReference>
<organism evidence="9 10">
    <name type="scientific">Ciona savignyi</name>
    <name type="common">Pacific transparent sea squirt</name>
    <dbReference type="NCBI Taxonomy" id="51511"/>
    <lineage>
        <taxon>Eukaryota</taxon>
        <taxon>Metazoa</taxon>
        <taxon>Chordata</taxon>
        <taxon>Tunicata</taxon>
        <taxon>Ascidiacea</taxon>
        <taxon>Phlebobranchia</taxon>
        <taxon>Cionidae</taxon>
        <taxon>Ciona</taxon>
    </lineage>
</organism>
<dbReference type="InParanoid" id="H2YF37"/>
<dbReference type="AlphaFoldDB" id="H2YF37"/>
<dbReference type="GO" id="GO:0008541">
    <property type="term" value="C:proteasome regulatory particle, lid subcomplex"/>
    <property type="evidence" value="ECO:0007669"/>
    <property type="project" value="TreeGrafter"/>
</dbReference>